<accession>A0A9W8AFU7</accession>
<protein>
    <recommendedName>
        <fullName evidence="1">AMP-dependent synthetase/ligase domain-containing protein</fullName>
    </recommendedName>
</protein>
<dbReference type="GO" id="GO:0043041">
    <property type="term" value="P:amino acid activation for nonribosomal peptide biosynthetic process"/>
    <property type="evidence" value="ECO:0007669"/>
    <property type="project" value="TreeGrafter"/>
</dbReference>
<dbReference type="OrthoDB" id="329835at2759"/>
<dbReference type="Gene3D" id="3.40.50.980">
    <property type="match status" value="2"/>
</dbReference>
<feature type="non-terminal residue" evidence="2">
    <location>
        <position position="524"/>
    </location>
</feature>
<dbReference type="Proteomes" id="UP001150569">
    <property type="component" value="Unassembled WGS sequence"/>
</dbReference>
<reference evidence="2" key="1">
    <citation type="submission" date="2022-07" db="EMBL/GenBank/DDBJ databases">
        <title>Phylogenomic reconstructions and comparative analyses of Kickxellomycotina fungi.</title>
        <authorList>
            <person name="Reynolds N.K."/>
            <person name="Stajich J.E."/>
            <person name="Barry K."/>
            <person name="Grigoriev I.V."/>
            <person name="Crous P."/>
            <person name="Smith M.E."/>
        </authorList>
    </citation>
    <scope>NUCLEOTIDE SEQUENCE</scope>
    <source>
        <strain evidence="2">RSA 861</strain>
    </source>
</reference>
<dbReference type="FunFam" id="3.40.50.980:FF:000001">
    <property type="entry name" value="Non-ribosomal peptide synthetase"/>
    <property type="match status" value="1"/>
</dbReference>
<evidence type="ECO:0000259" key="1">
    <source>
        <dbReference type="Pfam" id="PF00501"/>
    </source>
</evidence>
<dbReference type="PANTHER" id="PTHR45527:SF1">
    <property type="entry name" value="FATTY ACID SYNTHASE"/>
    <property type="match status" value="1"/>
</dbReference>
<organism evidence="2 3">
    <name type="scientific">Tieghemiomyces parasiticus</name>
    <dbReference type="NCBI Taxonomy" id="78921"/>
    <lineage>
        <taxon>Eukaryota</taxon>
        <taxon>Fungi</taxon>
        <taxon>Fungi incertae sedis</taxon>
        <taxon>Zoopagomycota</taxon>
        <taxon>Kickxellomycotina</taxon>
        <taxon>Dimargaritomycetes</taxon>
        <taxon>Dimargaritales</taxon>
        <taxon>Dimargaritaceae</taxon>
        <taxon>Tieghemiomyces</taxon>
    </lineage>
</organism>
<keyword evidence="3" id="KW-1185">Reference proteome</keyword>
<dbReference type="InterPro" id="IPR000873">
    <property type="entry name" value="AMP-dep_synth/lig_dom"/>
</dbReference>
<dbReference type="GO" id="GO:0031177">
    <property type="term" value="F:phosphopantetheine binding"/>
    <property type="evidence" value="ECO:0007669"/>
    <property type="project" value="TreeGrafter"/>
</dbReference>
<name>A0A9W8AFU7_9FUNG</name>
<dbReference type="InterPro" id="IPR020459">
    <property type="entry name" value="AMP-binding"/>
</dbReference>
<comment type="caution">
    <text evidence="2">The sequence shown here is derived from an EMBL/GenBank/DDBJ whole genome shotgun (WGS) entry which is preliminary data.</text>
</comment>
<dbReference type="PROSITE" id="PS00455">
    <property type="entry name" value="AMP_BINDING"/>
    <property type="match status" value="1"/>
</dbReference>
<dbReference type="Gene3D" id="3.30.559.30">
    <property type="entry name" value="Nonribosomal peptide synthetase, condensation domain"/>
    <property type="match status" value="1"/>
</dbReference>
<dbReference type="Pfam" id="PF00501">
    <property type="entry name" value="AMP-binding"/>
    <property type="match status" value="1"/>
</dbReference>
<dbReference type="GO" id="GO:0005737">
    <property type="term" value="C:cytoplasm"/>
    <property type="evidence" value="ECO:0007669"/>
    <property type="project" value="TreeGrafter"/>
</dbReference>
<dbReference type="GO" id="GO:0044550">
    <property type="term" value="P:secondary metabolite biosynthetic process"/>
    <property type="evidence" value="ECO:0007669"/>
    <property type="project" value="TreeGrafter"/>
</dbReference>
<dbReference type="SUPFAM" id="SSF56801">
    <property type="entry name" value="Acetyl-CoA synthetase-like"/>
    <property type="match status" value="1"/>
</dbReference>
<dbReference type="AlphaFoldDB" id="A0A9W8AFU7"/>
<dbReference type="EMBL" id="JANBPT010000021">
    <property type="protein sequence ID" value="KAJ1929875.1"/>
    <property type="molecule type" value="Genomic_DNA"/>
</dbReference>
<evidence type="ECO:0000313" key="2">
    <source>
        <dbReference type="EMBL" id="KAJ1929875.1"/>
    </source>
</evidence>
<sequence>MTLPQGLALPLRTRRESAVPTATHLILARPINPASGYGQVSAVVSFSSCQRSVDFCKLAWGLLLVRYTHTIEVAFGHAEVPTSFFELGPVQEALDMCAMTLAPGIDLRSVLREPLASPTNLVHCKRTAIAAEGTDREPLATVLVTSHDPETEPPSAHQSSIPILGQQFSANLDRDALNTLAAMTSAPLVIGCQVTSGRLAVRIAFDRSIVAEYAAEELVAQFCTIVRSLEDAAKPLTESHPGMISDMTWVDETERQRLLQFAGAISRPDAVRTPVHLLASEWASKTPDGIALAHEGRTVTYAEFNRLTSALARVLVRDHGARPEVRIALCLPNSIEFIVALFAVLKSGAAYVPIDPEYPDGRVRYIVEDSAASVVLTSSTISDRLGAVLGGPYLAIDDLLAAVQQGDGALTPFVAHHSQPSDLAYIVYTSGTTGQPKGVMVEHGNLVNFAVDPGYLQYQGSGNRYMPTFSVGFDALLFPITRALCFGGTLIVPSTDFLGDLARTHGLMTTPSFLAKLNPADLPA</sequence>
<proteinExistence type="predicted"/>
<evidence type="ECO:0000313" key="3">
    <source>
        <dbReference type="Proteomes" id="UP001150569"/>
    </source>
</evidence>
<gene>
    <name evidence="2" type="ORF">IWQ60_000756</name>
</gene>
<feature type="domain" description="AMP-dependent synthetase/ligase" evidence="1">
    <location>
        <begin position="281"/>
        <end position="514"/>
    </location>
</feature>
<dbReference type="PANTHER" id="PTHR45527">
    <property type="entry name" value="NONRIBOSOMAL PEPTIDE SYNTHETASE"/>
    <property type="match status" value="1"/>
</dbReference>
<dbReference type="PRINTS" id="PR00154">
    <property type="entry name" value="AMPBINDING"/>
</dbReference>
<dbReference type="InterPro" id="IPR020845">
    <property type="entry name" value="AMP-binding_CS"/>
</dbReference>